<comment type="caution">
    <text evidence="3">The sequence shown here is derived from an EMBL/GenBank/DDBJ whole genome shotgun (WGS) entry which is preliminary data.</text>
</comment>
<dbReference type="PANTHER" id="PTHR43802">
    <property type="entry name" value="ENOYL-COA HYDRATASE"/>
    <property type="match status" value="1"/>
</dbReference>
<evidence type="ECO:0000256" key="1">
    <source>
        <dbReference type="ARBA" id="ARBA00005254"/>
    </source>
</evidence>
<dbReference type="Gene3D" id="3.90.226.10">
    <property type="entry name" value="2-enoyl-CoA Hydratase, Chain A, domain 1"/>
    <property type="match status" value="1"/>
</dbReference>
<protein>
    <submittedName>
        <fullName evidence="3">Enoyl-CoA hydratase/isomerase family protein</fullName>
    </submittedName>
</protein>
<feature type="transmembrane region" description="Helical" evidence="2">
    <location>
        <begin position="108"/>
        <end position="126"/>
    </location>
</feature>
<keyword evidence="2" id="KW-0812">Transmembrane</keyword>
<dbReference type="Pfam" id="PF00378">
    <property type="entry name" value="ECH_1"/>
    <property type="match status" value="1"/>
</dbReference>
<evidence type="ECO:0000313" key="4">
    <source>
        <dbReference type="Proteomes" id="UP001500279"/>
    </source>
</evidence>
<evidence type="ECO:0000313" key="3">
    <source>
        <dbReference type="EMBL" id="GAA0749572.1"/>
    </source>
</evidence>
<dbReference type="CDD" id="cd06558">
    <property type="entry name" value="crotonase-like"/>
    <property type="match status" value="1"/>
</dbReference>
<keyword evidence="4" id="KW-1185">Reference proteome</keyword>
<sequence length="268" mass="29177">MSHTLESGLVLDDIGVSMDGHVAIVELQRPPNNFVDVDLLGNLATALEALDRDPQCRSVVLAAAGKHFCAGGNLKQRLETEARGEKFVPAKRHPYKEARRLMATRKPIVAAVHGAAIGAGLGLAVFPDFRVTCKEARFSANFTAIGFFPGFGLTVTLPRLVGHQQARWLMLTGKRITGEEAHAIGLADRLVPQDEVRPVAIEMARELAKAAPLSVQATREALNAELLLAFRAATERESFEQNWLRETQDYKEGVEASAARRDANFTGT</sequence>
<dbReference type="EMBL" id="BAAAEW010000008">
    <property type="protein sequence ID" value="GAA0749572.1"/>
    <property type="molecule type" value="Genomic_DNA"/>
</dbReference>
<dbReference type="SUPFAM" id="SSF52096">
    <property type="entry name" value="ClpP/crotonase"/>
    <property type="match status" value="1"/>
</dbReference>
<dbReference type="RefSeq" id="WP_141286502.1">
    <property type="nucleotide sequence ID" value="NZ_BAAAEW010000008.1"/>
</dbReference>
<keyword evidence="2" id="KW-0472">Membrane</keyword>
<keyword evidence="2" id="KW-1133">Transmembrane helix</keyword>
<dbReference type="PANTHER" id="PTHR43802:SF1">
    <property type="entry name" value="IP11341P-RELATED"/>
    <property type="match status" value="1"/>
</dbReference>
<gene>
    <name evidence="3" type="ORF">GCM10009107_20450</name>
</gene>
<reference evidence="3 4" key="1">
    <citation type="journal article" date="2019" name="Int. J. Syst. Evol. Microbiol.">
        <title>The Global Catalogue of Microorganisms (GCM) 10K type strain sequencing project: providing services to taxonomists for standard genome sequencing and annotation.</title>
        <authorList>
            <consortium name="The Broad Institute Genomics Platform"/>
            <consortium name="The Broad Institute Genome Sequencing Center for Infectious Disease"/>
            <person name="Wu L."/>
            <person name="Ma J."/>
        </authorList>
    </citation>
    <scope>NUCLEOTIDE SEQUENCE [LARGE SCALE GENOMIC DNA]</scope>
    <source>
        <strain evidence="3 4">JCM 15503</strain>
    </source>
</reference>
<dbReference type="InterPro" id="IPR001753">
    <property type="entry name" value="Enoyl-CoA_hydra/iso"/>
</dbReference>
<accession>A0ABN1JYP8</accession>
<dbReference type="Proteomes" id="UP001500279">
    <property type="component" value="Unassembled WGS sequence"/>
</dbReference>
<comment type="similarity">
    <text evidence="1">Belongs to the enoyl-CoA hydratase/isomerase family.</text>
</comment>
<proteinExistence type="inferred from homology"/>
<dbReference type="InterPro" id="IPR029045">
    <property type="entry name" value="ClpP/crotonase-like_dom_sf"/>
</dbReference>
<organism evidence="3 4">
    <name type="scientific">Ideonella azotifigens</name>
    <dbReference type="NCBI Taxonomy" id="513160"/>
    <lineage>
        <taxon>Bacteria</taxon>
        <taxon>Pseudomonadati</taxon>
        <taxon>Pseudomonadota</taxon>
        <taxon>Betaproteobacteria</taxon>
        <taxon>Burkholderiales</taxon>
        <taxon>Sphaerotilaceae</taxon>
        <taxon>Ideonella</taxon>
    </lineage>
</organism>
<feature type="transmembrane region" description="Helical" evidence="2">
    <location>
        <begin position="138"/>
        <end position="161"/>
    </location>
</feature>
<evidence type="ECO:0000256" key="2">
    <source>
        <dbReference type="SAM" id="Phobius"/>
    </source>
</evidence>
<name>A0ABN1JYP8_9BURK</name>